<evidence type="ECO:0000313" key="2">
    <source>
        <dbReference type="Proteomes" id="UP000482155"/>
    </source>
</evidence>
<organism evidence="1 2">
    <name type="scientific">Noviherbaspirillum galbum</name>
    <dbReference type="NCBI Taxonomy" id="2709383"/>
    <lineage>
        <taxon>Bacteria</taxon>
        <taxon>Pseudomonadati</taxon>
        <taxon>Pseudomonadota</taxon>
        <taxon>Betaproteobacteria</taxon>
        <taxon>Burkholderiales</taxon>
        <taxon>Oxalobacteraceae</taxon>
        <taxon>Noviherbaspirillum</taxon>
    </lineage>
</organism>
<dbReference type="Proteomes" id="UP000482155">
    <property type="component" value="Unassembled WGS sequence"/>
</dbReference>
<keyword evidence="2" id="KW-1185">Reference proteome</keyword>
<sequence>MMLARHDAIALSFRRINATELESKVQVPYHFHGTMPPLAPESMDLAAARGSLTCRPFTISRETDEPTRRYRFHE</sequence>
<name>A0A6B3SHL8_9BURK</name>
<dbReference type="AlphaFoldDB" id="A0A6B3SHL8"/>
<accession>A0A6B3SHL8</accession>
<reference evidence="1 2" key="1">
    <citation type="submission" date="2020-02" db="EMBL/GenBank/DDBJ databases">
        <authorList>
            <person name="Kim M.K."/>
        </authorList>
    </citation>
    <scope>NUCLEOTIDE SEQUENCE [LARGE SCALE GENOMIC DNA]</scope>
    <source>
        <strain evidence="1 2">17J57-3</strain>
    </source>
</reference>
<comment type="caution">
    <text evidence="1">The sequence shown here is derived from an EMBL/GenBank/DDBJ whole genome shotgun (WGS) entry which is preliminary data.</text>
</comment>
<dbReference type="EMBL" id="JAAIVB010000012">
    <property type="protein sequence ID" value="NEX60361.1"/>
    <property type="molecule type" value="Genomic_DNA"/>
</dbReference>
<protein>
    <submittedName>
        <fullName evidence="1">Uncharacterized protein</fullName>
    </submittedName>
</protein>
<gene>
    <name evidence="1" type="ORF">G3574_04660</name>
</gene>
<evidence type="ECO:0000313" key="1">
    <source>
        <dbReference type="EMBL" id="NEX60361.1"/>
    </source>
</evidence>
<dbReference type="RefSeq" id="WP_163960849.1">
    <property type="nucleotide sequence ID" value="NZ_JAAIVB010000012.1"/>
</dbReference>
<proteinExistence type="predicted"/>